<comment type="caution">
    <text evidence="3">The sequence shown here is derived from an EMBL/GenBank/DDBJ whole genome shotgun (WGS) entry which is preliminary data.</text>
</comment>
<evidence type="ECO:0000313" key="4">
    <source>
        <dbReference type="Proteomes" id="UP001159364"/>
    </source>
</evidence>
<dbReference type="Pfam" id="PF07727">
    <property type="entry name" value="RVT_2"/>
    <property type="match status" value="1"/>
</dbReference>
<keyword evidence="4" id="KW-1185">Reference proteome</keyword>
<accession>A0AAV8TAW3</accession>
<dbReference type="CDD" id="cd09272">
    <property type="entry name" value="RNase_HI_RT_Ty1"/>
    <property type="match status" value="1"/>
</dbReference>
<feature type="domain" description="Reverse transcriptase Ty1/copia-type" evidence="2">
    <location>
        <begin position="4"/>
        <end position="113"/>
    </location>
</feature>
<dbReference type="SUPFAM" id="SSF56672">
    <property type="entry name" value="DNA/RNA polymerases"/>
    <property type="match status" value="1"/>
</dbReference>
<evidence type="ECO:0000313" key="3">
    <source>
        <dbReference type="EMBL" id="KAJ8763992.1"/>
    </source>
</evidence>
<organism evidence="3 4">
    <name type="scientific">Erythroxylum novogranatense</name>
    <dbReference type="NCBI Taxonomy" id="1862640"/>
    <lineage>
        <taxon>Eukaryota</taxon>
        <taxon>Viridiplantae</taxon>
        <taxon>Streptophyta</taxon>
        <taxon>Embryophyta</taxon>
        <taxon>Tracheophyta</taxon>
        <taxon>Spermatophyta</taxon>
        <taxon>Magnoliopsida</taxon>
        <taxon>eudicotyledons</taxon>
        <taxon>Gunneridae</taxon>
        <taxon>Pentapetalae</taxon>
        <taxon>rosids</taxon>
        <taxon>fabids</taxon>
        <taxon>Malpighiales</taxon>
        <taxon>Erythroxylaceae</taxon>
        <taxon>Erythroxylum</taxon>
    </lineage>
</organism>
<name>A0AAV8TAW3_9ROSI</name>
<sequence>MVFCLTNALQHFRFRGSKGDSSLFIYSSNGENAYCLVYVDDLILTGSSTELLHRLIIQLGRSVTLKDLGPLTYFLGVEVSWISDGLQLTQSKYIKDLLHRANMQDASSVSTPSTPQSDLTGTTSEAFEDPTLYRQIVGGLQYLALTRPDVTMTVNKADRKNTSAYIVFHGSNPISWVSRKQRTVARSSTDSEYRALAAAASEVYWLQCLLRELNYTLPTTPRVWCDNVSATYLAANPVFHSLVSYISTVDQLADALTKPLSKPRFLLMRDKLMVLFPIGFRGVLRI</sequence>
<dbReference type="PANTHER" id="PTHR11439:SF455">
    <property type="entry name" value="RLK (RECEPTOR-LIKE PROTEIN KINASE) 8, PUTATIVE-RELATED"/>
    <property type="match status" value="1"/>
</dbReference>
<feature type="region of interest" description="Disordered" evidence="1">
    <location>
        <begin position="105"/>
        <end position="124"/>
    </location>
</feature>
<gene>
    <name evidence="3" type="ORF">K2173_004863</name>
</gene>
<evidence type="ECO:0000259" key="2">
    <source>
        <dbReference type="Pfam" id="PF07727"/>
    </source>
</evidence>
<dbReference type="AlphaFoldDB" id="A0AAV8TAW3"/>
<proteinExistence type="predicted"/>
<dbReference type="EMBL" id="JAIWQS010000005">
    <property type="protein sequence ID" value="KAJ8763992.1"/>
    <property type="molecule type" value="Genomic_DNA"/>
</dbReference>
<reference evidence="3 4" key="1">
    <citation type="submission" date="2021-09" db="EMBL/GenBank/DDBJ databases">
        <title>Genomic insights and catalytic innovation underlie evolution of tropane alkaloids biosynthesis.</title>
        <authorList>
            <person name="Wang Y.-J."/>
            <person name="Tian T."/>
            <person name="Huang J.-P."/>
            <person name="Huang S.-X."/>
        </authorList>
    </citation>
    <scope>NUCLEOTIDE SEQUENCE [LARGE SCALE GENOMIC DNA]</scope>
    <source>
        <strain evidence="3">KIB-2018</strain>
        <tissue evidence="3">Leaf</tissue>
    </source>
</reference>
<dbReference type="Proteomes" id="UP001159364">
    <property type="component" value="Linkage Group LG05"/>
</dbReference>
<dbReference type="InterPro" id="IPR043502">
    <property type="entry name" value="DNA/RNA_pol_sf"/>
</dbReference>
<protein>
    <recommendedName>
        <fullName evidence="2">Reverse transcriptase Ty1/copia-type domain-containing protein</fullName>
    </recommendedName>
</protein>
<evidence type="ECO:0000256" key="1">
    <source>
        <dbReference type="SAM" id="MobiDB-lite"/>
    </source>
</evidence>
<dbReference type="InterPro" id="IPR013103">
    <property type="entry name" value="RVT_2"/>
</dbReference>
<dbReference type="PANTHER" id="PTHR11439">
    <property type="entry name" value="GAG-POL-RELATED RETROTRANSPOSON"/>
    <property type="match status" value="1"/>
</dbReference>